<feature type="binding site" evidence="16">
    <location>
        <position position="120"/>
    </location>
    <ligand>
        <name>K(+)</name>
        <dbReference type="ChEBI" id="CHEBI:29103"/>
    </ligand>
</feature>
<dbReference type="PANTHER" id="PTHR34265">
    <property type="entry name" value="TYPE III PANTOTHENATE KINASE"/>
    <property type="match status" value="1"/>
</dbReference>
<protein>
    <recommendedName>
        <fullName evidence="15 16">Type III pantothenate kinase</fullName>
        <ecNumber evidence="6 16">2.7.1.33</ecNumber>
    </recommendedName>
    <alternativeName>
        <fullName evidence="16">PanK-III</fullName>
    </alternativeName>
    <alternativeName>
        <fullName evidence="16">Pantothenic acid kinase</fullName>
    </alternativeName>
</protein>
<comment type="subcellular location">
    <subcellularLocation>
        <location evidence="3 16">Cytoplasm</location>
    </subcellularLocation>
</comment>
<evidence type="ECO:0000256" key="9">
    <source>
        <dbReference type="ARBA" id="ARBA00022741"/>
    </source>
</evidence>
<dbReference type="GO" id="GO:0015937">
    <property type="term" value="P:coenzyme A biosynthetic process"/>
    <property type="evidence" value="ECO:0007669"/>
    <property type="project" value="UniProtKB-UniRule"/>
</dbReference>
<evidence type="ECO:0000256" key="6">
    <source>
        <dbReference type="ARBA" id="ARBA00012102"/>
    </source>
</evidence>
<feature type="binding site" evidence="16">
    <location>
        <position position="91"/>
    </location>
    <ligand>
        <name>substrate</name>
    </ligand>
</feature>
<organism evidence="17 18">
    <name type="scientific">Alteromonas halophila</name>
    <dbReference type="NCBI Taxonomy" id="516698"/>
    <lineage>
        <taxon>Bacteria</taxon>
        <taxon>Pseudomonadati</taxon>
        <taxon>Pseudomonadota</taxon>
        <taxon>Gammaproteobacteria</taxon>
        <taxon>Alteromonadales</taxon>
        <taxon>Alteromonadaceae</taxon>
        <taxon>Alteromonas/Salinimonas group</taxon>
        <taxon>Alteromonas</taxon>
    </lineage>
</organism>
<dbReference type="Pfam" id="PF03309">
    <property type="entry name" value="Pan_kinase"/>
    <property type="match status" value="1"/>
</dbReference>
<keyword evidence="9 16" id="KW-0547">Nucleotide-binding</keyword>
<evidence type="ECO:0000256" key="11">
    <source>
        <dbReference type="ARBA" id="ARBA00022840"/>
    </source>
</evidence>
<evidence type="ECO:0000313" key="17">
    <source>
        <dbReference type="EMBL" id="GGW92399.1"/>
    </source>
</evidence>
<proteinExistence type="inferred from homology"/>
<evidence type="ECO:0000256" key="1">
    <source>
        <dbReference type="ARBA" id="ARBA00001206"/>
    </source>
</evidence>
<dbReference type="NCBIfam" id="TIGR00671">
    <property type="entry name" value="baf"/>
    <property type="match status" value="1"/>
</dbReference>
<evidence type="ECO:0000313" key="18">
    <source>
        <dbReference type="Proteomes" id="UP000631300"/>
    </source>
</evidence>
<keyword evidence="12 16" id="KW-0630">Potassium</keyword>
<dbReference type="SUPFAM" id="SSF53067">
    <property type="entry name" value="Actin-like ATPase domain"/>
    <property type="match status" value="2"/>
</dbReference>
<dbReference type="Proteomes" id="UP000631300">
    <property type="component" value="Unassembled WGS sequence"/>
</dbReference>
<gene>
    <name evidence="16" type="primary">coaX</name>
    <name evidence="17" type="ORF">GCM10007391_28460</name>
</gene>
<evidence type="ECO:0000256" key="7">
    <source>
        <dbReference type="ARBA" id="ARBA00022490"/>
    </source>
</evidence>
<keyword evidence="10 16" id="KW-0418">Kinase</keyword>
<evidence type="ECO:0000256" key="10">
    <source>
        <dbReference type="ARBA" id="ARBA00022777"/>
    </source>
</evidence>
<evidence type="ECO:0000256" key="15">
    <source>
        <dbReference type="ARBA" id="ARBA00040883"/>
    </source>
</evidence>
<feature type="binding site" evidence="16">
    <location>
        <begin position="11"/>
        <end position="18"/>
    </location>
    <ligand>
        <name>ATP</name>
        <dbReference type="ChEBI" id="CHEBI:30616"/>
    </ligand>
</feature>
<comment type="function">
    <text evidence="16">Catalyzes the phosphorylation of pantothenate (Pan), the first step in CoA biosynthesis.</text>
</comment>
<dbReference type="AlphaFoldDB" id="A0A918JPB1"/>
<sequence length="245" mass="26393">MVTEASVLLVDIGNTRVKAIRLDAFGGEPEYFVDTDDLMNASVFRDIDTLYFASVREQAVSDRLADWCQKQGVTCREVVTEKTAFGITNSYEDVSKMGVDRWLAMIGAAEIACDTFCVIDTGTATTVDFVSKGQHLGGWIVPGFQTMKSALVGATKRVTADDAAPVTLDVGQTTEACVAQGCHAAVIGVYFSAVDYLSRKQTPFDVILSGGDKKLFAIAELSDSMRPANLVVQGLARYAKSELFA</sequence>
<dbReference type="HAMAP" id="MF_01274">
    <property type="entry name" value="Pantothen_kinase_3"/>
    <property type="match status" value="1"/>
</dbReference>
<dbReference type="CDD" id="cd24015">
    <property type="entry name" value="ASKHA_NBD_PanK-III"/>
    <property type="match status" value="1"/>
</dbReference>
<dbReference type="GO" id="GO:0046872">
    <property type="term" value="F:metal ion binding"/>
    <property type="evidence" value="ECO:0007669"/>
    <property type="project" value="UniProtKB-KW"/>
</dbReference>
<dbReference type="PANTHER" id="PTHR34265:SF1">
    <property type="entry name" value="TYPE III PANTOTHENATE KINASE"/>
    <property type="match status" value="1"/>
</dbReference>
<dbReference type="GO" id="GO:0005737">
    <property type="term" value="C:cytoplasm"/>
    <property type="evidence" value="ECO:0007669"/>
    <property type="project" value="UniProtKB-SubCell"/>
</dbReference>
<evidence type="ECO:0000256" key="16">
    <source>
        <dbReference type="HAMAP-Rule" id="MF_01274"/>
    </source>
</evidence>
<feature type="binding site" evidence="16">
    <location>
        <position position="174"/>
    </location>
    <ligand>
        <name>substrate</name>
    </ligand>
</feature>
<keyword evidence="16" id="KW-0479">Metal-binding</keyword>
<evidence type="ECO:0000256" key="4">
    <source>
        <dbReference type="ARBA" id="ARBA00005225"/>
    </source>
</evidence>
<evidence type="ECO:0000256" key="8">
    <source>
        <dbReference type="ARBA" id="ARBA00022679"/>
    </source>
</evidence>
<evidence type="ECO:0000256" key="14">
    <source>
        <dbReference type="ARBA" id="ARBA00038036"/>
    </source>
</evidence>
<keyword evidence="7 16" id="KW-0963">Cytoplasm</keyword>
<comment type="catalytic activity">
    <reaction evidence="1 16">
        <text>(R)-pantothenate + ATP = (R)-4'-phosphopantothenate + ADP + H(+)</text>
        <dbReference type="Rhea" id="RHEA:16373"/>
        <dbReference type="ChEBI" id="CHEBI:10986"/>
        <dbReference type="ChEBI" id="CHEBI:15378"/>
        <dbReference type="ChEBI" id="CHEBI:29032"/>
        <dbReference type="ChEBI" id="CHEBI:30616"/>
        <dbReference type="ChEBI" id="CHEBI:456216"/>
        <dbReference type="EC" id="2.7.1.33"/>
    </reaction>
</comment>
<dbReference type="RefSeq" id="WP_189407589.1">
    <property type="nucleotide sequence ID" value="NZ_BMXP01000008.1"/>
</dbReference>
<keyword evidence="13 16" id="KW-0173">Coenzyme A biosynthesis</keyword>
<keyword evidence="8 16" id="KW-0808">Transferase</keyword>
<comment type="cofactor">
    <cofactor evidence="2">
        <name>K(+)</name>
        <dbReference type="ChEBI" id="CHEBI:29103"/>
    </cofactor>
</comment>
<comment type="caution">
    <text evidence="17">The sequence shown here is derived from an EMBL/GenBank/DDBJ whole genome shotgun (WGS) entry which is preliminary data.</text>
</comment>
<feature type="binding site" evidence="16">
    <location>
        <begin position="98"/>
        <end position="101"/>
    </location>
    <ligand>
        <name>substrate</name>
    </ligand>
</feature>
<dbReference type="EC" id="2.7.1.33" evidence="6 16"/>
<dbReference type="Gene3D" id="3.30.420.40">
    <property type="match status" value="2"/>
</dbReference>
<evidence type="ECO:0000256" key="5">
    <source>
        <dbReference type="ARBA" id="ARBA00011738"/>
    </source>
</evidence>
<feature type="active site" description="Proton acceptor" evidence="16">
    <location>
        <position position="100"/>
    </location>
</feature>
<name>A0A918JPB1_9ALTE</name>
<feature type="binding site" evidence="16">
    <location>
        <position position="123"/>
    </location>
    <ligand>
        <name>ATP</name>
        <dbReference type="ChEBI" id="CHEBI:30616"/>
    </ligand>
</feature>
<accession>A0A918JPB1</accession>
<comment type="cofactor">
    <cofactor evidence="16">
        <name>NH4(+)</name>
        <dbReference type="ChEBI" id="CHEBI:28938"/>
    </cofactor>
    <cofactor evidence="16">
        <name>K(+)</name>
        <dbReference type="ChEBI" id="CHEBI:29103"/>
    </cofactor>
    <text evidence="16">A monovalent cation. Ammonium or potassium.</text>
</comment>
<dbReference type="EMBL" id="BMXP01000008">
    <property type="protein sequence ID" value="GGW92399.1"/>
    <property type="molecule type" value="Genomic_DNA"/>
</dbReference>
<dbReference type="InterPro" id="IPR004619">
    <property type="entry name" value="Type_III_PanK"/>
</dbReference>
<dbReference type="GO" id="GO:0004594">
    <property type="term" value="F:pantothenate kinase activity"/>
    <property type="evidence" value="ECO:0007669"/>
    <property type="project" value="UniProtKB-UniRule"/>
</dbReference>
<evidence type="ECO:0000256" key="12">
    <source>
        <dbReference type="ARBA" id="ARBA00022958"/>
    </source>
</evidence>
<evidence type="ECO:0000256" key="2">
    <source>
        <dbReference type="ARBA" id="ARBA00001958"/>
    </source>
</evidence>
<dbReference type="InterPro" id="IPR043129">
    <property type="entry name" value="ATPase_NBD"/>
</dbReference>
<comment type="subunit">
    <text evidence="5 16">Homodimer.</text>
</comment>
<keyword evidence="18" id="KW-1185">Reference proteome</keyword>
<dbReference type="GO" id="GO:0005524">
    <property type="term" value="F:ATP binding"/>
    <property type="evidence" value="ECO:0007669"/>
    <property type="project" value="UniProtKB-UniRule"/>
</dbReference>
<reference evidence="17" key="2">
    <citation type="submission" date="2020-09" db="EMBL/GenBank/DDBJ databases">
        <authorList>
            <person name="Sun Q."/>
            <person name="Kim S."/>
        </authorList>
    </citation>
    <scope>NUCLEOTIDE SEQUENCE</scope>
    <source>
        <strain evidence="17">KCTC 22164</strain>
    </source>
</reference>
<keyword evidence="11 16" id="KW-0067">ATP-binding</keyword>
<comment type="pathway">
    <text evidence="4 16">Cofactor biosynthesis; coenzyme A biosynthesis; CoA from (R)-pantothenate: step 1/5.</text>
</comment>
<comment type="similarity">
    <text evidence="14 16">Belongs to the type III pantothenate kinase family.</text>
</comment>
<evidence type="ECO:0000256" key="13">
    <source>
        <dbReference type="ARBA" id="ARBA00022993"/>
    </source>
</evidence>
<reference evidence="17" key="1">
    <citation type="journal article" date="2014" name="Int. J. Syst. Evol. Microbiol.">
        <title>Complete genome sequence of Corynebacterium casei LMG S-19264T (=DSM 44701T), isolated from a smear-ripened cheese.</title>
        <authorList>
            <consortium name="US DOE Joint Genome Institute (JGI-PGF)"/>
            <person name="Walter F."/>
            <person name="Albersmeier A."/>
            <person name="Kalinowski J."/>
            <person name="Ruckert C."/>
        </authorList>
    </citation>
    <scope>NUCLEOTIDE SEQUENCE</scope>
    <source>
        <strain evidence="17">KCTC 22164</strain>
    </source>
</reference>
<evidence type="ECO:0000256" key="3">
    <source>
        <dbReference type="ARBA" id="ARBA00004496"/>
    </source>
</evidence>